<dbReference type="KEGG" id="ddh:Desde_2576"/>
<protein>
    <submittedName>
        <fullName evidence="6">Acetyltransferase (Isoleucine patch superfamily)</fullName>
    </submittedName>
</protein>
<sequence length="223" mass="24932">METMDKIQILDPNEIFPNEYKTSCFLKNVITAPNIFVGDYTYYDDAVDPTGFERNNVLFNWPEFGDKLIIGKFCALANGVRFIMGSANHRISSISTYPFSVFGGAWTEAAPPHLSQLPFKGDTIIGNDVWIGRESVIMPGVKIGNGAIVAAYSVVAKDVEAYTVVGGNPAKPIKKRFDDELIALLQELRWWDFEPEQLTAFIPILCDSNLESVRAKLKEMLKK</sequence>
<dbReference type="InterPro" id="IPR050179">
    <property type="entry name" value="Trans_hexapeptide_repeat"/>
</dbReference>
<keyword evidence="4" id="KW-0046">Antibiotic resistance</keyword>
<reference evidence="7" key="1">
    <citation type="submission" date="2012-06" db="EMBL/GenBank/DDBJ databases">
        <title>Complete sequence of Desulfitobacterium dehalogenans ATCC 51507.</title>
        <authorList>
            <person name="Lucas S."/>
            <person name="Han J."/>
            <person name="Lapidus A."/>
            <person name="Cheng J.-F."/>
            <person name="Goodwin L."/>
            <person name="Pitluck S."/>
            <person name="Peters L."/>
            <person name="Ovchinnikova G."/>
            <person name="Teshima H."/>
            <person name="Detter J.C."/>
            <person name="Han C."/>
            <person name="Tapia R."/>
            <person name="Land M."/>
            <person name="Hauser L."/>
            <person name="Kyrpides N."/>
            <person name="Ivanova N."/>
            <person name="Pagani I."/>
            <person name="Kruse T."/>
            <person name="de Vos W.M."/>
            <person name="Smidt H."/>
            <person name="Woyke T."/>
        </authorList>
    </citation>
    <scope>NUCLEOTIDE SEQUENCE [LARGE SCALE GENOMIC DNA]</scope>
    <source>
        <strain evidence="7">ATCC 51507 / DSM 9161 / JW/IU-DC1</strain>
    </source>
</reference>
<dbReference type="GO" id="GO:0046677">
    <property type="term" value="P:response to antibiotic"/>
    <property type="evidence" value="ECO:0007669"/>
    <property type="project" value="UniProtKB-KW"/>
</dbReference>
<evidence type="ECO:0000256" key="5">
    <source>
        <dbReference type="ARBA" id="ARBA00023315"/>
    </source>
</evidence>
<dbReference type="STRING" id="756499.Desde_2576"/>
<dbReference type="HOGENOM" id="CLU_051638_5_3_9"/>
<dbReference type="PANTHER" id="PTHR43300:SF11">
    <property type="entry name" value="ACETYLTRANSFERASE RV3034C-RELATED"/>
    <property type="match status" value="1"/>
</dbReference>
<name>I4AAC1_DESDJ</name>
<dbReference type="CDD" id="cd03349">
    <property type="entry name" value="LbH_XAT"/>
    <property type="match status" value="1"/>
</dbReference>
<dbReference type="GO" id="GO:0016746">
    <property type="term" value="F:acyltransferase activity"/>
    <property type="evidence" value="ECO:0007669"/>
    <property type="project" value="UniProtKB-KW"/>
</dbReference>
<evidence type="ECO:0000256" key="3">
    <source>
        <dbReference type="ARBA" id="ARBA00022737"/>
    </source>
</evidence>
<dbReference type="SUPFAM" id="SSF51161">
    <property type="entry name" value="Trimeric LpxA-like enzymes"/>
    <property type="match status" value="1"/>
</dbReference>
<keyword evidence="2 6" id="KW-0808">Transferase</keyword>
<evidence type="ECO:0000256" key="1">
    <source>
        <dbReference type="ARBA" id="ARBA00007274"/>
    </source>
</evidence>
<organism evidence="6 7">
    <name type="scientific">Desulfitobacterium dehalogenans (strain ATCC 51507 / DSM 9161 / JW/IU-DC1)</name>
    <dbReference type="NCBI Taxonomy" id="756499"/>
    <lineage>
        <taxon>Bacteria</taxon>
        <taxon>Bacillati</taxon>
        <taxon>Bacillota</taxon>
        <taxon>Clostridia</taxon>
        <taxon>Eubacteriales</taxon>
        <taxon>Desulfitobacteriaceae</taxon>
        <taxon>Desulfitobacterium</taxon>
    </lineage>
</organism>
<evidence type="ECO:0000313" key="6">
    <source>
        <dbReference type="EMBL" id="AFM00906.1"/>
    </source>
</evidence>
<dbReference type="InterPro" id="IPR018357">
    <property type="entry name" value="Hexapep_transf_CS"/>
</dbReference>
<keyword evidence="7" id="KW-1185">Reference proteome</keyword>
<dbReference type="PROSITE" id="PS00101">
    <property type="entry name" value="HEXAPEP_TRANSFERASES"/>
    <property type="match status" value="1"/>
</dbReference>
<evidence type="ECO:0000313" key="7">
    <source>
        <dbReference type="Proteomes" id="UP000006053"/>
    </source>
</evidence>
<keyword evidence="3" id="KW-0677">Repeat</keyword>
<accession>I4AAC1</accession>
<evidence type="ECO:0000256" key="4">
    <source>
        <dbReference type="ARBA" id="ARBA00023251"/>
    </source>
</evidence>
<dbReference type="eggNOG" id="COG0110">
    <property type="taxonomic scope" value="Bacteria"/>
</dbReference>
<dbReference type="Gene3D" id="2.160.10.10">
    <property type="entry name" value="Hexapeptide repeat proteins"/>
    <property type="match status" value="1"/>
</dbReference>
<dbReference type="EMBL" id="CP003348">
    <property type="protein sequence ID" value="AFM00906.1"/>
    <property type="molecule type" value="Genomic_DNA"/>
</dbReference>
<dbReference type="PANTHER" id="PTHR43300">
    <property type="entry name" value="ACETYLTRANSFERASE"/>
    <property type="match status" value="1"/>
</dbReference>
<comment type="similarity">
    <text evidence="1">Belongs to the transferase hexapeptide repeat family.</text>
</comment>
<dbReference type="Pfam" id="PF00132">
    <property type="entry name" value="Hexapep"/>
    <property type="match status" value="1"/>
</dbReference>
<dbReference type="OrthoDB" id="9801697at2"/>
<evidence type="ECO:0000256" key="2">
    <source>
        <dbReference type="ARBA" id="ARBA00022679"/>
    </source>
</evidence>
<reference evidence="6 7" key="2">
    <citation type="journal article" date="2015" name="J. Bacteriol.">
        <title>Genomic, proteomic, and biochemical analysis of the organohalide respiratory pathway in Desulfitobacterium dehalogenans.</title>
        <authorList>
            <person name="Kruse T."/>
            <person name="van de Pas B.A."/>
            <person name="Atteia A."/>
            <person name="Krab K."/>
            <person name="Hagen W.R."/>
            <person name="Goodwin L."/>
            <person name="Chain P."/>
            <person name="Boeren S."/>
            <person name="Maphosa F."/>
            <person name="Schraa G."/>
            <person name="de Vos W.M."/>
            <person name="van der Oost J."/>
            <person name="Smidt H."/>
            <person name="Stams A.J."/>
        </authorList>
    </citation>
    <scope>NUCLEOTIDE SEQUENCE [LARGE SCALE GENOMIC DNA]</scope>
    <source>
        <strain evidence="7">ATCC 51507 / DSM 9161 / JW/IU-DC1</strain>
    </source>
</reference>
<proteinExistence type="inferred from homology"/>
<dbReference type="Proteomes" id="UP000006053">
    <property type="component" value="Chromosome"/>
</dbReference>
<dbReference type="InterPro" id="IPR001451">
    <property type="entry name" value="Hexapep"/>
</dbReference>
<dbReference type="AlphaFoldDB" id="I4AAC1"/>
<dbReference type="InterPro" id="IPR011004">
    <property type="entry name" value="Trimer_LpxA-like_sf"/>
</dbReference>
<dbReference type="FunFam" id="2.160.10.10:FF:000037">
    <property type="entry name" value="Streptogramin A acetyltransferase"/>
    <property type="match status" value="1"/>
</dbReference>
<keyword evidence="5" id="KW-0012">Acyltransferase</keyword>
<gene>
    <name evidence="6" type="ordered locus">Desde_2576</name>
</gene>